<dbReference type="EMBL" id="BSBI01000019">
    <property type="protein sequence ID" value="GLF99269.1"/>
    <property type="molecule type" value="Genomic_DNA"/>
</dbReference>
<keyword evidence="2" id="KW-1185">Reference proteome</keyword>
<dbReference type="NCBIfam" id="TIGR04363">
    <property type="entry name" value="LD_lanti_pre"/>
    <property type="match status" value="1"/>
</dbReference>
<organism evidence="1 2">
    <name type="scientific">Streptomyces yaizuensis</name>
    <dbReference type="NCBI Taxonomy" id="2989713"/>
    <lineage>
        <taxon>Bacteria</taxon>
        <taxon>Bacillati</taxon>
        <taxon>Actinomycetota</taxon>
        <taxon>Actinomycetes</taxon>
        <taxon>Kitasatosporales</taxon>
        <taxon>Streptomycetaceae</taxon>
        <taxon>Streptomyces</taxon>
    </lineage>
</organism>
<sequence length="72" mass="7473">MIDMPDPGFSHGATALAEPPMAEEFDDFTLDVRVVVTTRPHGAVGDCPTDDGCGNTCQNGASACDSFIDDPA</sequence>
<proteinExistence type="predicted"/>
<accession>A0ABQ5P9K2</accession>
<comment type="caution">
    <text evidence="1">The sequence shown here is derived from an EMBL/GenBank/DDBJ whole genome shotgun (WGS) entry which is preliminary data.</text>
</comment>
<protein>
    <submittedName>
        <fullName evidence="1">FxLD family lanthipeptide</fullName>
    </submittedName>
</protein>
<dbReference type="InterPro" id="IPR027575">
    <property type="entry name" value="LD_lanti_pre"/>
</dbReference>
<evidence type="ECO:0000313" key="2">
    <source>
        <dbReference type="Proteomes" id="UP001291653"/>
    </source>
</evidence>
<name>A0ABQ5P9K2_9ACTN</name>
<evidence type="ECO:0000313" key="1">
    <source>
        <dbReference type="EMBL" id="GLF99269.1"/>
    </source>
</evidence>
<reference evidence="1 2" key="1">
    <citation type="submission" date="2022-10" db="EMBL/GenBank/DDBJ databases">
        <title>Draft genome sequence of Streptomyces sp. YSPA8.</title>
        <authorList>
            <person name="Moriuchi R."/>
            <person name="Dohra H."/>
            <person name="Yamamura H."/>
            <person name="Kodani S."/>
        </authorList>
    </citation>
    <scope>NUCLEOTIDE SEQUENCE [LARGE SCALE GENOMIC DNA]</scope>
    <source>
        <strain evidence="1 2">YSPA8</strain>
    </source>
</reference>
<gene>
    <name evidence="1" type="primary">fxlA</name>
    <name evidence="1" type="ORF">SYYSPA8_33250</name>
</gene>
<dbReference type="Proteomes" id="UP001291653">
    <property type="component" value="Unassembled WGS sequence"/>
</dbReference>